<gene>
    <name evidence="5" type="primary">LOC104699606</name>
</gene>
<evidence type="ECO:0000313" key="4">
    <source>
        <dbReference type="Proteomes" id="UP000694864"/>
    </source>
</evidence>
<keyword evidence="3" id="KW-0862">Zinc</keyword>
<organism evidence="4 5">
    <name type="scientific">Camelina sativa</name>
    <name type="common">False flax</name>
    <name type="synonym">Myagrum sativum</name>
    <dbReference type="NCBI Taxonomy" id="90675"/>
    <lineage>
        <taxon>Eukaryota</taxon>
        <taxon>Viridiplantae</taxon>
        <taxon>Streptophyta</taxon>
        <taxon>Embryophyta</taxon>
        <taxon>Tracheophyta</taxon>
        <taxon>Spermatophyta</taxon>
        <taxon>Magnoliopsida</taxon>
        <taxon>eudicotyledons</taxon>
        <taxon>Gunneridae</taxon>
        <taxon>Pentapetalae</taxon>
        <taxon>rosids</taxon>
        <taxon>malvids</taxon>
        <taxon>Brassicales</taxon>
        <taxon>Brassicaceae</taxon>
        <taxon>Camelineae</taxon>
        <taxon>Camelina</taxon>
    </lineage>
</organism>
<dbReference type="RefSeq" id="XP_010413246.1">
    <property type="nucleotide sequence ID" value="XM_010414944.1"/>
</dbReference>
<protein>
    <submittedName>
        <fullName evidence="5">Uncharacterized protein LOC104699606</fullName>
    </submittedName>
</protein>
<evidence type="ECO:0000256" key="3">
    <source>
        <dbReference type="ARBA" id="ARBA00022833"/>
    </source>
</evidence>
<dbReference type="GeneID" id="104699606"/>
<name>A0ABM0SM27_CAMSA</name>
<reference evidence="4" key="1">
    <citation type="journal article" date="2014" name="Nat. Commun.">
        <title>The emerging biofuel crop Camelina sativa retains a highly undifferentiated hexaploid genome structure.</title>
        <authorList>
            <person name="Kagale S."/>
            <person name="Koh C."/>
            <person name="Nixon J."/>
            <person name="Bollina V."/>
            <person name="Clarke W.E."/>
            <person name="Tuteja R."/>
            <person name="Spillane C."/>
            <person name="Robinson S.J."/>
            <person name="Links M.G."/>
            <person name="Clarke C."/>
            <person name="Higgins E.E."/>
            <person name="Huebert T."/>
            <person name="Sharpe A.G."/>
            <person name="Parkin I.A."/>
        </authorList>
    </citation>
    <scope>NUCLEOTIDE SEQUENCE [LARGE SCALE GENOMIC DNA]</scope>
    <source>
        <strain evidence="4">cv. DH55</strain>
    </source>
</reference>
<keyword evidence="2" id="KW-0863">Zinc-finger</keyword>
<proteinExistence type="predicted"/>
<evidence type="ECO:0000256" key="1">
    <source>
        <dbReference type="ARBA" id="ARBA00022723"/>
    </source>
</evidence>
<sequence length="179" mass="20741">MILLPRYQWKLTALVADYNSLMRLQPLLMQCPEVMTPNVVNEEWLCDCCTLLLPCSLFDCGHHVCYPCILGTAFEQLRASNVIICPVPGCNCFINYSSLPTPIKNMYLSSLLIDFVDNTVDRRSRFAYCVDMARSHKKEVISCVATVALFGFCFYKVQHWEEEHPWKAWLLRYGLSKLW</sequence>
<keyword evidence="4" id="KW-1185">Reference proteome</keyword>
<evidence type="ECO:0000313" key="5">
    <source>
        <dbReference type="RefSeq" id="XP_010413246.1"/>
    </source>
</evidence>
<dbReference type="SUPFAM" id="SSF57850">
    <property type="entry name" value="RING/U-box"/>
    <property type="match status" value="1"/>
</dbReference>
<keyword evidence="1" id="KW-0479">Metal-binding</keyword>
<reference evidence="5" key="2">
    <citation type="submission" date="2025-08" db="UniProtKB">
        <authorList>
            <consortium name="RefSeq"/>
        </authorList>
    </citation>
    <scope>IDENTIFICATION</scope>
    <source>
        <tissue evidence="5">Leaf</tissue>
    </source>
</reference>
<evidence type="ECO:0000256" key="2">
    <source>
        <dbReference type="ARBA" id="ARBA00022771"/>
    </source>
</evidence>
<accession>A0ABM0SM27</accession>
<dbReference type="PROSITE" id="PS00518">
    <property type="entry name" value="ZF_RING_1"/>
    <property type="match status" value="1"/>
</dbReference>
<dbReference type="Proteomes" id="UP000694864">
    <property type="component" value="Chromosome 7"/>
</dbReference>
<dbReference type="InterPro" id="IPR017907">
    <property type="entry name" value="Znf_RING_CS"/>
</dbReference>